<name>A0ABU4CUM3_RHOJO</name>
<accession>A0ABU4CUM3</accession>
<proteinExistence type="predicted"/>
<protein>
    <submittedName>
        <fullName evidence="1">Uncharacterized protein</fullName>
    </submittedName>
</protein>
<organism evidence="1 2">
    <name type="scientific">Rhodococcus jostii</name>
    <dbReference type="NCBI Taxonomy" id="132919"/>
    <lineage>
        <taxon>Bacteria</taxon>
        <taxon>Bacillati</taxon>
        <taxon>Actinomycetota</taxon>
        <taxon>Actinomycetes</taxon>
        <taxon>Mycobacteriales</taxon>
        <taxon>Nocardiaceae</taxon>
        <taxon>Rhodococcus</taxon>
    </lineage>
</organism>
<reference evidence="1 2" key="1">
    <citation type="submission" date="2023-10" db="EMBL/GenBank/DDBJ databases">
        <title>Development of a sustainable strategy for remediation of hydrocarbon-contaminated territories based on the waste exchange concept.</title>
        <authorList>
            <person name="Krivoruchko A."/>
        </authorList>
    </citation>
    <scope>NUCLEOTIDE SEQUENCE [LARGE SCALE GENOMIC DNA]</scope>
    <source>
        <strain evidence="1 2">IEGM 60</strain>
    </source>
</reference>
<keyword evidence="2" id="KW-1185">Reference proteome</keyword>
<gene>
    <name evidence="1" type="ORF">R3Q59_40735</name>
</gene>
<sequence>MGFPIDPVVRTIVADLLTAADLPGGPGAWLYTFEDSVRTHGRVADVLEFLRKLEVWPEHLAHVHDVTYVEDEDGIQTVSTTVLAHDGTPHQIPSIRICLDHARVIYKPLTVPPIAHAHLGQWLVEQHAEYVTVSGRHTVALDPAGMRRVLGDGAAVDRASRHVRAALGKHSLDTLDAAKSYAESRLRAHDPALSWERLGTA</sequence>
<dbReference type="RefSeq" id="WP_317571786.1">
    <property type="nucleotide sequence ID" value="NZ_JAWLKA010000046.1"/>
</dbReference>
<dbReference type="SUPFAM" id="SSF55961">
    <property type="entry name" value="Bet v1-like"/>
    <property type="match status" value="1"/>
</dbReference>
<comment type="caution">
    <text evidence="1">The sequence shown here is derived from an EMBL/GenBank/DDBJ whole genome shotgun (WGS) entry which is preliminary data.</text>
</comment>
<dbReference type="EMBL" id="JAWLKA010000046">
    <property type="protein sequence ID" value="MDV6286807.1"/>
    <property type="molecule type" value="Genomic_DNA"/>
</dbReference>
<evidence type="ECO:0000313" key="1">
    <source>
        <dbReference type="EMBL" id="MDV6286807.1"/>
    </source>
</evidence>
<dbReference type="Gene3D" id="3.30.530.20">
    <property type="match status" value="1"/>
</dbReference>
<dbReference type="Proteomes" id="UP001185737">
    <property type="component" value="Unassembled WGS sequence"/>
</dbReference>
<evidence type="ECO:0000313" key="2">
    <source>
        <dbReference type="Proteomes" id="UP001185737"/>
    </source>
</evidence>
<dbReference type="InterPro" id="IPR023393">
    <property type="entry name" value="START-like_dom_sf"/>
</dbReference>